<organism evidence="12 13">
    <name type="scientific">Methylobacterium aquaticum</name>
    <dbReference type="NCBI Taxonomy" id="270351"/>
    <lineage>
        <taxon>Bacteria</taxon>
        <taxon>Pseudomonadati</taxon>
        <taxon>Pseudomonadota</taxon>
        <taxon>Alphaproteobacteria</taxon>
        <taxon>Hyphomicrobiales</taxon>
        <taxon>Methylobacteriaceae</taxon>
        <taxon>Methylobacterium</taxon>
    </lineage>
</organism>
<dbReference type="Gene3D" id="2.120.10.60">
    <property type="entry name" value="Tricorn protease N-terminal domain"/>
    <property type="match status" value="2"/>
</dbReference>
<evidence type="ECO:0000256" key="8">
    <source>
        <dbReference type="PIRSR" id="PIRSR036421-1"/>
    </source>
</evidence>
<evidence type="ECO:0000256" key="1">
    <source>
        <dbReference type="ARBA" id="ARBA00004496"/>
    </source>
</evidence>
<dbReference type="Gene3D" id="2.30.42.10">
    <property type="match status" value="1"/>
</dbReference>
<feature type="region of interest" description="Disordered" evidence="10">
    <location>
        <begin position="22"/>
        <end position="42"/>
    </location>
</feature>
<dbReference type="Pfam" id="PF03572">
    <property type="entry name" value="Peptidase_S41"/>
    <property type="match status" value="1"/>
</dbReference>
<dbReference type="SMART" id="SM00245">
    <property type="entry name" value="TSPc"/>
    <property type="match status" value="1"/>
</dbReference>
<proteinExistence type="inferred from homology"/>
<dbReference type="OrthoDB" id="9758793at2"/>
<dbReference type="PANTHER" id="PTHR43253:SF1">
    <property type="entry name" value="TRICORN PROTEASE HOMOLOG 2-RELATED"/>
    <property type="match status" value="1"/>
</dbReference>
<evidence type="ECO:0000259" key="11">
    <source>
        <dbReference type="SMART" id="SM00245"/>
    </source>
</evidence>
<evidence type="ECO:0000256" key="2">
    <source>
        <dbReference type="ARBA" id="ARBA00008524"/>
    </source>
</evidence>
<evidence type="ECO:0000256" key="5">
    <source>
        <dbReference type="ARBA" id="ARBA00022801"/>
    </source>
</evidence>
<dbReference type="EC" id="3.4.21.-" evidence="7"/>
<feature type="active site" description="Charge relay system" evidence="8">
    <location>
        <position position="1070"/>
    </location>
</feature>
<evidence type="ECO:0000256" key="3">
    <source>
        <dbReference type="ARBA" id="ARBA00022490"/>
    </source>
</evidence>
<sequence>MRRLLVTALLLLCTAAQVRGQVRGQGPGEKPREEPPPLWLREPALSPDASRIAFRYRGRIWTVPAAGGEARALTEAGAHAETPVWAPDGRSLAFASDRSGALNLYGVPAAGGEARRLTWYSLDERPMSVTPDGRSVLFASARLGDATRTFAPPLRSELANQVYAVPLAGGRETLVLPNAALDATWDPEGRRLLYTSPNIEQRFRQHQVSQAVRQVWLYDAATGHHERLTAGTRESRGAVWLPGGEIAYLSETSGSLNVWRLSLADRVPRQVTRFDGAPVRFLSASRTGDLAFARDGRVYRLRAGGESPEPVPITAPEATFADEVAARTSDFADLALSPSGHEVALVAQGEIYVAARDGKSVKRITRTAGEERNPAFSPDGRRLAYAAERDGRWGLYEAVPADPDERGFAQATRLIERALPTPPGDAFLPTWSPDGRRLAYIHDRGAVHVLDPATGADREVVPPGRFYPYRDASWWLSWSPDGHWLALPVQLDRGFTDNVAVVPADGSRPAERVAPAGEGQGEARWSPDGGMLVWRSEPEDLHSASGATEPADIDAVFASRRARDAYEARLRVPVEPEAPRTVDPPRGTEPDTTETRSAEPGGPPQRAAARPAAPPQPFDPDRLEDRQHRLSQGHVDVVLAAMLRDGTSLLVVERTERPKGEGYALTGTIRDLRRGTRRTVFSDLAYKAFTPVRLSREQKILVVLSGTGFTEIDLAKGTPHHVRVEADASHAPAARLAAGFDQYWRLTRAKFLDPGMHGVDWDAVRTRYARFLPALADARDLAELLSEMAGELDASHTRAFVAPSVPAGEQTASLGLYYDETFAGPGMRVAAILPAGPFDAGDTRLAPGDVITAIDGEAVPDDGGLRRLLRGARDRRIEVAFAKPDGTAFRERRVPVSLERERDLAFERWRRRRRDAVAARSCGRLGYVHVRAMNAASYRSTFAEVFGRFGRGEGLVVDVRFNGGGNLHNQLLTMLSGRPYLTFAPRTGPVQSDPRDRWSRPSAVLMNGASYSDASIFPQGYRDLGIGPLVGEPVAGTGTFVWWVPSPIVPRLTYGLPQVPLHRIDGTRLENTDVLPDLAVPSDPAAWAEGRDPQLDAAVDRLLGGTGGACRPSGAAPE</sequence>
<dbReference type="InterPro" id="IPR036034">
    <property type="entry name" value="PDZ_sf"/>
</dbReference>
<dbReference type="SUPFAM" id="SSF50156">
    <property type="entry name" value="PDZ domain-like"/>
    <property type="match status" value="1"/>
</dbReference>
<evidence type="ECO:0000256" key="7">
    <source>
        <dbReference type="PIRNR" id="PIRNR036421"/>
    </source>
</evidence>
<keyword evidence="6 7" id="KW-0720">Serine protease</keyword>
<dbReference type="InterPro" id="IPR005151">
    <property type="entry name" value="Tail-specific_protease"/>
</dbReference>
<keyword evidence="5 7" id="KW-0378">Hydrolase</keyword>
<keyword evidence="3 7" id="KW-0963">Cytoplasm</keyword>
<dbReference type="RefSeq" id="WP_082742665.1">
    <property type="nucleotide sequence ID" value="NZ_AP014704.1"/>
</dbReference>
<feature type="compositionally biased region" description="Basic and acidic residues" evidence="10">
    <location>
        <begin position="568"/>
        <end position="580"/>
    </location>
</feature>
<dbReference type="CDD" id="cd07562">
    <property type="entry name" value="Peptidase_S41_TRI"/>
    <property type="match status" value="1"/>
</dbReference>
<evidence type="ECO:0000256" key="9">
    <source>
        <dbReference type="PIRSR" id="PIRSR036421-3"/>
    </source>
</evidence>
<comment type="similarity">
    <text evidence="2 7">Belongs to the peptidase S41B family.</text>
</comment>
<gene>
    <name evidence="12" type="primary">prc</name>
    <name evidence="12" type="ORF">Maq22A_c28760</name>
</gene>
<dbReference type="InterPro" id="IPR012393">
    <property type="entry name" value="Tricorn_protease"/>
</dbReference>
<evidence type="ECO:0000256" key="6">
    <source>
        <dbReference type="ARBA" id="ARBA00022825"/>
    </source>
</evidence>
<feature type="site" description="Transition state stabilizer; via amide nitrogen" evidence="9">
    <location>
        <position position="1013"/>
    </location>
</feature>
<dbReference type="Gene3D" id="2.120.10.30">
    <property type="entry name" value="TolB, C-terminal domain"/>
    <property type="match status" value="1"/>
</dbReference>
<dbReference type="PANTHER" id="PTHR43253">
    <property type="entry name" value="TRICORN PROTEASE HOMOLOG 2-RELATED"/>
    <property type="match status" value="1"/>
</dbReference>
<dbReference type="Pfam" id="PF07676">
    <property type="entry name" value="PD40"/>
    <property type="match status" value="3"/>
</dbReference>
<dbReference type="KEGG" id="maqu:Maq22A_c28760"/>
<dbReference type="AlphaFoldDB" id="A0A1Y0Z8Y8"/>
<feature type="active site" description="Charge relay system" evidence="8">
    <location>
        <position position="796"/>
    </location>
</feature>
<dbReference type="Proteomes" id="UP000061432">
    <property type="component" value="Chromosome"/>
</dbReference>
<reference evidence="13" key="2">
    <citation type="submission" date="2015-01" db="EMBL/GenBank/DDBJ databases">
        <title>Complete genome sequence of Methylobacterium aquaticum strain 22A.</title>
        <authorList>
            <person name="Tani A."/>
            <person name="Ogura Y."/>
            <person name="Hayashi T."/>
        </authorList>
    </citation>
    <scope>NUCLEOTIDE SEQUENCE [LARGE SCALE GENOMIC DNA]</scope>
    <source>
        <strain evidence="13">MA-22A</strain>
    </source>
</reference>
<dbReference type="SUPFAM" id="SSF82171">
    <property type="entry name" value="DPP6 N-terminal domain-like"/>
    <property type="match status" value="2"/>
</dbReference>
<feature type="active site" description="Nucleophile" evidence="8">
    <location>
        <position position="1012"/>
    </location>
</feature>
<keyword evidence="4 7" id="KW-0645">Protease</keyword>
<evidence type="ECO:0000256" key="4">
    <source>
        <dbReference type="ARBA" id="ARBA00022670"/>
    </source>
</evidence>
<dbReference type="Gene3D" id="3.90.226.10">
    <property type="entry name" value="2-enoyl-CoA Hydratase, Chain A, domain 1"/>
    <property type="match status" value="1"/>
</dbReference>
<feature type="region of interest" description="Disordered" evidence="10">
    <location>
        <begin position="568"/>
        <end position="623"/>
    </location>
</feature>
<dbReference type="GO" id="GO:0006508">
    <property type="term" value="P:proteolysis"/>
    <property type="evidence" value="ECO:0007669"/>
    <property type="project" value="UniProtKB-UniRule"/>
</dbReference>
<dbReference type="STRING" id="270351.Maq22A_c28760"/>
<protein>
    <recommendedName>
        <fullName evidence="7">Tricorn protease homolog</fullName>
        <ecNumber evidence="7">3.4.21.-</ecNumber>
    </recommendedName>
</protein>
<dbReference type="SUPFAM" id="SSF52096">
    <property type="entry name" value="ClpP/crotonase"/>
    <property type="match status" value="1"/>
</dbReference>
<dbReference type="InterPro" id="IPR029045">
    <property type="entry name" value="ClpP/crotonase-like_dom_sf"/>
</dbReference>
<evidence type="ECO:0000256" key="10">
    <source>
        <dbReference type="SAM" id="MobiDB-lite"/>
    </source>
</evidence>
<dbReference type="PIRSF" id="PIRSF036421">
    <property type="entry name" value="Tricorn_protease"/>
    <property type="match status" value="1"/>
</dbReference>
<name>A0A1Y0Z8Y8_9HYPH</name>
<comment type="function">
    <text evidence="7">Degrades oligopeptides.</text>
</comment>
<dbReference type="Gene3D" id="3.30.750.44">
    <property type="match status" value="1"/>
</dbReference>
<accession>A0A1Y0Z8Y8</accession>
<comment type="subcellular location">
    <subcellularLocation>
        <location evidence="1 7">Cytoplasm</location>
    </subcellularLocation>
</comment>
<dbReference type="GO" id="GO:0005737">
    <property type="term" value="C:cytoplasm"/>
    <property type="evidence" value="ECO:0007669"/>
    <property type="project" value="UniProtKB-SubCell"/>
</dbReference>
<dbReference type="GO" id="GO:0008236">
    <property type="term" value="F:serine-type peptidase activity"/>
    <property type="evidence" value="ECO:0007669"/>
    <property type="project" value="UniProtKB-UniRule"/>
</dbReference>
<dbReference type="InterPro" id="IPR011659">
    <property type="entry name" value="WD40"/>
</dbReference>
<dbReference type="Pfam" id="PF14684">
    <property type="entry name" value="Tricorn_C1"/>
    <property type="match status" value="1"/>
</dbReference>
<feature type="compositionally biased region" description="Basic and acidic residues" evidence="10">
    <location>
        <begin position="586"/>
        <end position="597"/>
    </location>
</feature>
<dbReference type="EMBL" id="AP014704">
    <property type="protein sequence ID" value="BAR47258.1"/>
    <property type="molecule type" value="Genomic_DNA"/>
</dbReference>
<evidence type="ECO:0000313" key="13">
    <source>
        <dbReference type="Proteomes" id="UP000061432"/>
    </source>
</evidence>
<dbReference type="InterPro" id="IPR028204">
    <property type="entry name" value="Tricorn_C1"/>
</dbReference>
<feature type="region of interest" description="Disordered" evidence="10">
    <location>
        <begin position="506"/>
        <end position="533"/>
    </location>
</feature>
<evidence type="ECO:0000313" key="12">
    <source>
        <dbReference type="EMBL" id="BAR47258.1"/>
    </source>
</evidence>
<dbReference type="Pfam" id="PF26549">
    <property type="entry name" value="Tricorn_N"/>
    <property type="match status" value="1"/>
</dbReference>
<reference evidence="12 13" key="1">
    <citation type="journal article" date="2015" name="Genome Announc.">
        <title>Complete Genome Sequence of Methylobacterium aquaticum Strain 22A, Isolated from Racomitrium japonicum Moss.</title>
        <authorList>
            <person name="Tani A."/>
            <person name="Ogura Y."/>
            <person name="Hayashi T."/>
            <person name="Kimbara K."/>
        </authorList>
    </citation>
    <scope>NUCLEOTIDE SEQUENCE [LARGE SCALE GENOMIC DNA]</scope>
    <source>
        <strain evidence="12 13">MA-22A</strain>
    </source>
</reference>
<feature type="domain" description="Tail specific protease" evidence="11">
    <location>
        <begin position="899"/>
        <end position="1081"/>
    </location>
</feature>
<dbReference type="InterPro" id="IPR011042">
    <property type="entry name" value="6-blade_b-propeller_TolB-like"/>
</dbReference>